<reference evidence="2 3" key="1">
    <citation type="submission" date="2013-09" db="EMBL/GenBank/DDBJ databases">
        <title>Corchorus capsularis genome sequencing.</title>
        <authorList>
            <person name="Alam M."/>
            <person name="Haque M.S."/>
            <person name="Islam M.S."/>
            <person name="Emdad E.M."/>
            <person name="Islam M.M."/>
            <person name="Ahmed B."/>
            <person name="Halim A."/>
            <person name="Hossen Q.M.M."/>
            <person name="Hossain M.Z."/>
            <person name="Ahmed R."/>
            <person name="Khan M.M."/>
            <person name="Islam R."/>
            <person name="Rashid M.M."/>
            <person name="Khan S.A."/>
            <person name="Rahman M.S."/>
            <person name="Alam M."/>
        </authorList>
    </citation>
    <scope>NUCLEOTIDE SEQUENCE [LARGE SCALE GENOMIC DNA]</scope>
    <source>
        <strain evidence="3">cv. CVL-1</strain>
        <tissue evidence="2">Whole seedling</tissue>
    </source>
</reference>
<keyword evidence="1" id="KW-1133">Transmembrane helix</keyword>
<keyword evidence="1" id="KW-0472">Membrane</keyword>
<accession>A0A1R3IKG5</accession>
<dbReference type="Gramene" id="OMO83074">
    <property type="protein sequence ID" value="OMO83074"/>
    <property type="gene ID" value="CCACVL1_11572"/>
</dbReference>
<evidence type="ECO:0000313" key="2">
    <source>
        <dbReference type="EMBL" id="OMO83074.1"/>
    </source>
</evidence>
<evidence type="ECO:0000256" key="1">
    <source>
        <dbReference type="SAM" id="Phobius"/>
    </source>
</evidence>
<keyword evidence="3" id="KW-1185">Reference proteome</keyword>
<dbReference type="AlphaFoldDB" id="A0A1R3IKG5"/>
<feature type="transmembrane region" description="Helical" evidence="1">
    <location>
        <begin position="6"/>
        <end position="26"/>
    </location>
</feature>
<keyword evidence="1" id="KW-0812">Transmembrane</keyword>
<comment type="caution">
    <text evidence="2">The sequence shown here is derived from an EMBL/GenBank/DDBJ whole genome shotgun (WGS) entry which is preliminary data.</text>
</comment>
<dbReference type="Proteomes" id="UP000188268">
    <property type="component" value="Unassembled WGS sequence"/>
</dbReference>
<proteinExistence type="predicted"/>
<dbReference type="EMBL" id="AWWV01009923">
    <property type="protein sequence ID" value="OMO83074.1"/>
    <property type="molecule type" value="Genomic_DNA"/>
</dbReference>
<sequence length="72" mass="8257">MACTPCGGVILIFLQSILLSVVNLLVRDRAEAFIRTKPFKVKHIHVNEGCDILVEGWLFAPKDPNLEYYFHR</sequence>
<protein>
    <submittedName>
        <fullName evidence="2">Uncharacterized protein</fullName>
    </submittedName>
</protein>
<organism evidence="2 3">
    <name type="scientific">Corchorus capsularis</name>
    <name type="common">Jute</name>
    <dbReference type="NCBI Taxonomy" id="210143"/>
    <lineage>
        <taxon>Eukaryota</taxon>
        <taxon>Viridiplantae</taxon>
        <taxon>Streptophyta</taxon>
        <taxon>Embryophyta</taxon>
        <taxon>Tracheophyta</taxon>
        <taxon>Spermatophyta</taxon>
        <taxon>Magnoliopsida</taxon>
        <taxon>eudicotyledons</taxon>
        <taxon>Gunneridae</taxon>
        <taxon>Pentapetalae</taxon>
        <taxon>rosids</taxon>
        <taxon>malvids</taxon>
        <taxon>Malvales</taxon>
        <taxon>Malvaceae</taxon>
        <taxon>Grewioideae</taxon>
        <taxon>Apeibeae</taxon>
        <taxon>Corchorus</taxon>
    </lineage>
</organism>
<gene>
    <name evidence="2" type="ORF">CCACVL1_11572</name>
</gene>
<name>A0A1R3IKG5_COCAP</name>
<evidence type="ECO:0000313" key="3">
    <source>
        <dbReference type="Proteomes" id="UP000188268"/>
    </source>
</evidence>